<protein>
    <submittedName>
        <fullName evidence="2">Uncharacterized protein</fullName>
    </submittedName>
</protein>
<reference evidence="3" key="1">
    <citation type="journal article" date="2019" name="Int. J. Syst. Evol. Microbiol.">
        <title>The Global Catalogue of Microorganisms (GCM) 10K type strain sequencing project: providing services to taxonomists for standard genome sequencing and annotation.</title>
        <authorList>
            <consortium name="The Broad Institute Genomics Platform"/>
            <consortium name="The Broad Institute Genome Sequencing Center for Infectious Disease"/>
            <person name="Wu L."/>
            <person name="Ma J."/>
        </authorList>
    </citation>
    <scope>NUCLEOTIDE SEQUENCE [LARGE SCALE GENOMIC DNA]</scope>
    <source>
        <strain evidence="3">CCUG 53519</strain>
    </source>
</reference>
<keyword evidence="1" id="KW-0812">Transmembrane</keyword>
<keyword evidence="1" id="KW-0472">Membrane</keyword>
<keyword evidence="1" id="KW-1133">Transmembrane helix</keyword>
<dbReference type="EMBL" id="JBHTKX010000008">
    <property type="protein sequence ID" value="MFD1131305.1"/>
    <property type="molecule type" value="Genomic_DNA"/>
</dbReference>
<dbReference type="RefSeq" id="WP_090727575.1">
    <property type="nucleotide sequence ID" value="NZ_JBHTKX010000008.1"/>
</dbReference>
<organism evidence="2 3">
    <name type="scientific">Paenibacillus provencensis</name>
    <dbReference type="NCBI Taxonomy" id="441151"/>
    <lineage>
        <taxon>Bacteria</taxon>
        <taxon>Bacillati</taxon>
        <taxon>Bacillota</taxon>
        <taxon>Bacilli</taxon>
        <taxon>Bacillales</taxon>
        <taxon>Paenibacillaceae</taxon>
        <taxon>Paenibacillus</taxon>
    </lineage>
</organism>
<comment type="caution">
    <text evidence="2">The sequence shown here is derived from an EMBL/GenBank/DDBJ whole genome shotgun (WGS) entry which is preliminary data.</text>
</comment>
<sequence>MSEAMKPVWLLLKITLILAVAAYPITFIIQLFSGSINPFSTYNQMLASVFMEYWDWILVIIISFLFMRSDILFKSVEHIRKRHYELEFLRWKNTPYIAPLHLLYLLSPPGATTDDKKSNAFDDMYKTVIADFRERIYINAKFSSVDPEAKPSLRKILGQPLFSQLVVNTIMIIFGVVGMLNLNPSVNELFSGWGKAFIPLEVLFLSRTFKILNAIRLAHPSKTYQLIVHQFGMEEPRVTWRELFPDSPYGESILFAWRADCEKRQRLAYELSGKTVPVKMEFKSTGLAPPPFPSKEIPEWTDQMVQSLEAQQAEWRSQIDQKNKVLEQTSNGKIIAFRNRG</sequence>
<name>A0ABW3PYZ0_9BACL</name>
<evidence type="ECO:0000313" key="2">
    <source>
        <dbReference type="EMBL" id="MFD1131305.1"/>
    </source>
</evidence>
<proteinExistence type="predicted"/>
<feature type="transmembrane region" description="Helical" evidence="1">
    <location>
        <begin position="53"/>
        <end position="73"/>
    </location>
</feature>
<gene>
    <name evidence="2" type="ORF">ACFQ3J_24600</name>
</gene>
<accession>A0ABW3PYZ0</accession>
<feature type="transmembrane region" description="Helical" evidence="1">
    <location>
        <begin position="161"/>
        <end position="180"/>
    </location>
</feature>
<evidence type="ECO:0000256" key="1">
    <source>
        <dbReference type="SAM" id="Phobius"/>
    </source>
</evidence>
<feature type="transmembrane region" description="Helical" evidence="1">
    <location>
        <begin position="12"/>
        <end position="33"/>
    </location>
</feature>
<dbReference type="Proteomes" id="UP001597169">
    <property type="component" value="Unassembled WGS sequence"/>
</dbReference>
<evidence type="ECO:0000313" key="3">
    <source>
        <dbReference type="Proteomes" id="UP001597169"/>
    </source>
</evidence>
<keyword evidence="3" id="KW-1185">Reference proteome</keyword>